<keyword evidence="3" id="KW-1185">Reference proteome</keyword>
<dbReference type="AlphaFoldDB" id="N0E5A8"/>
<feature type="transmembrane region" description="Helical" evidence="1">
    <location>
        <begin position="85"/>
        <end position="102"/>
    </location>
</feature>
<sequence>MRFGDFWRSAMADNIYGARFIMGMCLFWVFPLLLIAIGVMSRKPAIAWWAAVAELGCVLAWAVMLTRHFRSTPGTVVDLTPTVPLIVPAVLMVAGLFASLYSF</sequence>
<organism evidence="2 3">
    <name type="scientific">Phycicoccus elongatus Lp2</name>
    <dbReference type="NCBI Taxonomy" id="1193181"/>
    <lineage>
        <taxon>Bacteria</taxon>
        <taxon>Bacillati</taxon>
        <taxon>Actinomycetota</taxon>
        <taxon>Actinomycetes</taxon>
        <taxon>Micrococcales</taxon>
        <taxon>Intrasporangiaceae</taxon>
        <taxon>Phycicoccus</taxon>
    </lineage>
</organism>
<dbReference type="OrthoDB" id="4843732at2"/>
<keyword evidence="1" id="KW-1133">Transmembrane helix</keyword>
<evidence type="ECO:0008006" key="4">
    <source>
        <dbReference type="Google" id="ProtNLM"/>
    </source>
</evidence>
<proteinExistence type="predicted"/>
<comment type="caution">
    <text evidence="2">The sequence shown here is derived from an EMBL/GenBank/DDBJ whole genome shotgun (WGS) entry which is preliminary data.</text>
</comment>
<evidence type="ECO:0000256" key="1">
    <source>
        <dbReference type="SAM" id="Phobius"/>
    </source>
</evidence>
<gene>
    <name evidence="2" type="ORF">BN10_820031</name>
</gene>
<dbReference type="Proteomes" id="UP000013167">
    <property type="component" value="Unassembled WGS sequence"/>
</dbReference>
<dbReference type="HOGENOM" id="CLU_2262477_0_0_11"/>
<dbReference type="eggNOG" id="ENOG503230X">
    <property type="taxonomic scope" value="Bacteria"/>
</dbReference>
<dbReference type="RefSeq" id="WP_010851026.1">
    <property type="nucleotide sequence ID" value="NZ_HF570956.1"/>
</dbReference>
<feature type="transmembrane region" description="Helical" evidence="1">
    <location>
        <begin position="46"/>
        <end position="65"/>
    </location>
</feature>
<evidence type="ECO:0000313" key="2">
    <source>
        <dbReference type="EMBL" id="CCH71195.1"/>
    </source>
</evidence>
<name>N0E5A8_9MICO</name>
<keyword evidence="1" id="KW-0812">Transmembrane</keyword>
<dbReference type="EMBL" id="CAIZ01000155">
    <property type="protein sequence ID" value="CCH71195.1"/>
    <property type="molecule type" value="Genomic_DNA"/>
</dbReference>
<reference evidence="2 3" key="1">
    <citation type="journal article" date="2013" name="ISME J.">
        <title>A metabolic model for members of the genus Tetrasphaera involved in enhanced biological phosphorus removal.</title>
        <authorList>
            <person name="Kristiansen R."/>
            <person name="Nguyen H.T.T."/>
            <person name="Saunders A.M."/>
            <person name="Nielsen J.L."/>
            <person name="Wimmer R."/>
            <person name="Le V.Q."/>
            <person name="McIlroy S.J."/>
            <person name="Petrovski S."/>
            <person name="Seviour R.J."/>
            <person name="Calteau A."/>
            <person name="Nielsen K.L."/>
            <person name="Nielsen P.H."/>
        </authorList>
    </citation>
    <scope>NUCLEOTIDE SEQUENCE [LARGE SCALE GENOMIC DNA]</scope>
    <source>
        <strain evidence="2 3">Lp2</strain>
    </source>
</reference>
<evidence type="ECO:0000313" key="3">
    <source>
        <dbReference type="Proteomes" id="UP000013167"/>
    </source>
</evidence>
<keyword evidence="1" id="KW-0472">Membrane</keyword>
<dbReference type="STRING" id="1193181.BN10_820031"/>
<feature type="transmembrane region" description="Helical" evidence="1">
    <location>
        <begin position="20"/>
        <end position="39"/>
    </location>
</feature>
<accession>N0E5A8</accession>
<protein>
    <recommendedName>
        <fullName evidence="4">Integral membrane protein</fullName>
    </recommendedName>
</protein>